<name>A0ABT8B8D2_9NEIS</name>
<protein>
    <submittedName>
        <fullName evidence="1">Uncharacterized protein</fullName>
    </submittedName>
</protein>
<gene>
    <name evidence="1" type="ORF">QWZ03_17135</name>
</gene>
<sequence>MNVEELASQDLNIFVYGEALDGLLLKFDKNSAYHGLTPVLVKGWGWKELCVAVRERRILLLNGEGTTSVGCGWMAPVKMWSVGRCSQSIALDVHAGTVEQLLSTEARIAFPRVARQQGEPKAAEGLLDIDEDLARRFEKFLSDESLLNSTAWVAHQANNEL</sequence>
<dbReference type="Proteomes" id="UP001180081">
    <property type="component" value="Unassembled WGS sequence"/>
</dbReference>
<evidence type="ECO:0000313" key="2">
    <source>
        <dbReference type="Proteomes" id="UP001180081"/>
    </source>
</evidence>
<evidence type="ECO:0000313" key="1">
    <source>
        <dbReference type="EMBL" id="MDN3578497.1"/>
    </source>
</evidence>
<proteinExistence type="predicted"/>
<reference evidence="1" key="2">
    <citation type="submission" date="2023-06" db="EMBL/GenBank/DDBJ databases">
        <authorList>
            <person name="Lucena T."/>
            <person name="Sun Q."/>
        </authorList>
    </citation>
    <scope>NUCLEOTIDE SEQUENCE</scope>
    <source>
        <strain evidence="1">CECT 7703</strain>
    </source>
</reference>
<dbReference type="EMBL" id="JAUFPU010000018">
    <property type="protein sequence ID" value="MDN3578497.1"/>
    <property type="molecule type" value="Genomic_DNA"/>
</dbReference>
<comment type="caution">
    <text evidence="1">The sequence shown here is derived from an EMBL/GenBank/DDBJ whole genome shotgun (WGS) entry which is preliminary data.</text>
</comment>
<keyword evidence="2" id="KW-1185">Reference proteome</keyword>
<organism evidence="1 2">
    <name type="scientific">Chitinimonas viridis</name>
    <dbReference type="NCBI Taxonomy" id="664880"/>
    <lineage>
        <taxon>Bacteria</taxon>
        <taxon>Pseudomonadati</taxon>
        <taxon>Pseudomonadota</taxon>
        <taxon>Betaproteobacteria</taxon>
        <taxon>Neisseriales</taxon>
        <taxon>Chitinibacteraceae</taxon>
        <taxon>Chitinimonas</taxon>
    </lineage>
</organism>
<dbReference type="RefSeq" id="WP_290333834.1">
    <property type="nucleotide sequence ID" value="NZ_JAUFPU010000018.1"/>
</dbReference>
<accession>A0ABT8B8D2</accession>
<reference evidence="1" key="1">
    <citation type="journal article" date="2014" name="Int. J. Syst. Evol. Microbiol.">
        <title>Complete genome of a new Firmicutes species belonging to the dominant human colonic microbiota ('Ruminococcus bicirculans') reveals two chromosomes and a selective capacity to utilize plant glucans.</title>
        <authorList>
            <consortium name="NISC Comparative Sequencing Program"/>
            <person name="Wegmann U."/>
            <person name="Louis P."/>
            <person name="Goesmann A."/>
            <person name="Henrissat B."/>
            <person name="Duncan S.H."/>
            <person name="Flint H.J."/>
        </authorList>
    </citation>
    <scope>NUCLEOTIDE SEQUENCE</scope>
    <source>
        <strain evidence="1">CECT 7703</strain>
    </source>
</reference>